<dbReference type="EC" id="1.10.3.2" evidence="5"/>
<dbReference type="InterPro" id="IPR002355">
    <property type="entry name" value="Cu_oxidase_Cu_BS"/>
</dbReference>
<evidence type="ECO:0000256" key="10">
    <source>
        <dbReference type="ARBA" id="ARBA00023002"/>
    </source>
</evidence>
<dbReference type="SUPFAM" id="SSF49503">
    <property type="entry name" value="Cupredoxins"/>
    <property type="match status" value="3"/>
</dbReference>
<dbReference type="InterPro" id="IPR034289">
    <property type="entry name" value="CuRO_3_LCC"/>
</dbReference>
<dbReference type="InterPro" id="IPR008972">
    <property type="entry name" value="Cupredoxin"/>
</dbReference>
<evidence type="ECO:0000256" key="6">
    <source>
        <dbReference type="ARBA" id="ARBA00022523"/>
    </source>
</evidence>
<evidence type="ECO:0000313" key="19">
    <source>
        <dbReference type="Proteomes" id="UP001279734"/>
    </source>
</evidence>
<keyword evidence="9" id="KW-0677">Repeat</keyword>
<comment type="cofactor">
    <cofactor evidence="2">
        <name>Cu cation</name>
        <dbReference type="ChEBI" id="CHEBI:23378"/>
    </cofactor>
</comment>
<keyword evidence="12" id="KW-0325">Glycoprotein</keyword>
<dbReference type="CDD" id="cd13897">
    <property type="entry name" value="CuRO_3_LCC_plant"/>
    <property type="match status" value="1"/>
</dbReference>
<keyword evidence="19" id="KW-1185">Reference proteome</keyword>
<dbReference type="GO" id="GO:0046274">
    <property type="term" value="P:lignin catabolic process"/>
    <property type="evidence" value="ECO:0007669"/>
    <property type="project" value="UniProtKB-KW"/>
</dbReference>
<dbReference type="InterPro" id="IPR034285">
    <property type="entry name" value="CuRO_2_LCC"/>
</dbReference>
<evidence type="ECO:0000256" key="5">
    <source>
        <dbReference type="ARBA" id="ARBA00012297"/>
    </source>
</evidence>
<evidence type="ECO:0000256" key="1">
    <source>
        <dbReference type="ARBA" id="ARBA00000349"/>
    </source>
</evidence>
<dbReference type="Proteomes" id="UP001279734">
    <property type="component" value="Unassembled WGS sequence"/>
</dbReference>
<dbReference type="InterPro" id="IPR045087">
    <property type="entry name" value="Cu-oxidase_fam"/>
</dbReference>
<comment type="similarity">
    <text evidence="4">Belongs to the multicopper oxidase family.</text>
</comment>
<feature type="domain" description="Plastocyanin-like" evidence="15">
    <location>
        <begin position="160"/>
        <end position="333"/>
    </location>
</feature>
<evidence type="ECO:0000256" key="13">
    <source>
        <dbReference type="ARBA" id="ARBA00023185"/>
    </source>
</evidence>
<dbReference type="GO" id="GO:0052716">
    <property type="term" value="F:hydroquinone:oxygen oxidoreductase activity"/>
    <property type="evidence" value="ECO:0007669"/>
    <property type="project" value="UniProtKB-EC"/>
</dbReference>
<evidence type="ECO:0000259" key="15">
    <source>
        <dbReference type="Pfam" id="PF00394"/>
    </source>
</evidence>
<evidence type="ECO:0000256" key="7">
    <source>
        <dbReference type="ARBA" id="ARBA00022525"/>
    </source>
</evidence>
<dbReference type="CDD" id="cd13875">
    <property type="entry name" value="CuRO_2_LCC_plant"/>
    <property type="match status" value="1"/>
</dbReference>
<organism evidence="18 19">
    <name type="scientific">Nepenthes gracilis</name>
    <name type="common">Slender pitcher plant</name>
    <dbReference type="NCBI Taxonomy" id="150966"/>
    <lineage>
        <taxon>Eukaryota</taxon>
        <taxon>Viridiplantae</taxon>
        <taxon>Streptophyta</taxon>
        <taxon>Embryophyta</taxon>
        <taxon>Tracheophyta</taxon>
        <taxon>Spermatophyta</taxon>
        <taxon>Magnoliopsida</taxon>
        <taxon>eudicotyledons</taxon>
        <taxon>Gunneridae</taxon>
        <taxon>Pentapetalae</taxon>
        <taxon>Caryophyllales</taxon>
        <taxon>Nepenthaceae</taxon>
        <taxon>Nepenthes</taxon>
    </lineage>
</organism>
<keyword evidence="7" id="KW-0964">Secreted</keyword>
<evidence type="ECO:0000313" key="18">
    <source>
        <dbReference type="EMBL" id="GMH26531.1"/>
    </source>
</evidence>
<evidence type="ECO:0000259" key="16">
    <source>
        <dbReference type="Pfam" id="PF07731"/>
    </source>
</evidence>
<dbReference type="InterPro" id="IPR034288">
    <property type="entry name" value="CuRO_1_LCC"/>
</dbReference>
<comment type="caution">
    <text evidence="18">The sequence shown here is derived from an EMBL/GenBank/DDBJ whole genome shotgun (WGS) entry which is preliminary data.</text>
</comment>
<keyword evidence="13" id="KW-0439">Lignin degradation</keyword>
<feature type="signal peptide" evidence="14">
    <location>
        <begin position="1"/>
        <end position="16"/>
    </location>
</feature>
<gene>
    <name evidence="18" type="ORF">Nepgr_028374</name>
</gene>
<dbReference type="PROSITE" id="PS00080">
    <property type="entry name" value="MULTICOPPER_OXIDASE2"/>
    <property type="match status" value="1"/>
</dbReference>
<evidence type="ECO:0000259" key="17">
    <source>
        <dbReference type="Pfam" id="PF07732"/>
    </source>
</evidence>
<feature type="domain" description="Plastocyanin-like" evidence="16">
    <location>
        <begin position="440"/>
        <end position="573"/>
    </location>
</feature>
<dbReference type="InterPro" id="IPR033138">
    <property type="entry name" value="Cu_oxidase_CS"/>
</dbReference>
<dbReference type="GO" id="GO:0005507">
    <property type="term" value="F:copper ion binding"/>
    <property type="evidence" value="ECO:0007669"/>
    <property type="project" value="InterPro"/>
</dbReference>
<evidence type="ECO:0000256" key="14">
    <source>
        <dbReference type="SAM" id="SignalP"/>
    </source>
</evidence>
<dbReference type="AlphaFoldDB" id="A0AAD3TCC6"/>
<keyword evidence="6" id="KW-0052">Apoplast</keyword>
<dbReference type="CDD" id="cd13849">
    <property type="entry name" value="CuRO_1_LCC_plant"/>
    <property type="match status" value="1"/>
</dbReference>
<dbReference type="Pfam" id="PF07731">
    <property type="entry name" value="Cu-oxidase_2"/>
    <property type="match status" value="1"/>
</dbReference>
<dbReference type="InterPro" id="IPR011707">
    <property type="entry name" value="Cu-oxidase-like_N"/>
</dbReference>
<sequence length="590" mass="65251">MAWILLLLALCFALLASSPSSLASARVVKHTFNIQNLTVKKLCQERVITAVNGTSPGPLIRVHEGDRLIVRVFNRSPYNVTIHWHGVFQLLSAWSDGPEYATQCAIRTGQSYTYRFRITGQEGTLWWHAHVSWLRATVYGGLIIYPRQGRSYPFPKPHKEYPIILGEWWNANVIDVVGQALASGGAPNISDAYLINGQPGDLYHCSKKMSLNFHGKLIHELAFYESKPYAGTYKVKVTRGRTYLFRIINAALNSQLFFKIANHSMTVVAVDAVYTKPYQTDVLLLAPGQTTDILLTANQTVGSYYLAARPYASAVGVPFDNTTTTAILLYNGANSSRPQMPTLPAFDDTETAHKFSSNLTARVDSRGWRPVPTEVDEHMFMTVGLGLVSCGAKATCAGPLGQRFAATVSNFSFELPTKLSMLEAHFHNVSGIYNSTLPDSPLKPFNYTNSSNRLNQRLTKTAKSTTVKELKYNTTVEIVFQDTALVAAENHPMHIHGRNFHVLAQGFGNYEPSRDRDKFNLVDPQMRNTIGVPVGGWAVIRFQADNPGVWLLHCHLDVHLPWGLATAFVVDNGGTASSTLPPPPSDLPKC</sequence>
<feature type="chain" id="PRO_5042060591" description="laccase" evidence="14">
    <location>
        <begin position="17"/>
        <end position="590"/>
    </location>
</feature>
<evidence type="ECO:0000256" key="2">
    <source>
        <dbReference type="ARBA" id="ARBA00001935"/>
    </source>
</evidence>
<protein>
    <recommendedName>
        <fullName evidence="5">laccase</fullName>
        <ecNumber evidence="5">1.10.3.2</ecNumber>
    </recommendedName>
</protein>
<dbReference type="InterPro" id="IPR001117">
    <property type="entry name" value="Cu-oxidase_2nd"/>
</dbReference>
<keyword evidence="10" id="KW-0560">Oxidoreductase</keyword>
<dbReference type="PANTHER" id="PTHR11709">
    <property type="entry name" value="MULTI-COPPER OXIDASE"/>
    <property type="match status" value="1"/>
</dbReference>
<evidence type="ECO:0000256" key="4">
    <source>
        <dbReference type="ARBA" id="ARBA00010609"/>
    </source>
</evidence>
<evidence type="ECO:0000256" key="3">
    <source>
        <dbReference type="ARBA" id="ARBA00004271"/>
    </source>
</evidence>
<dbReference type="Pfam" id="PF00394">
    <property type="entry name" value="Cu-oxidase"/>
    <property type="match status" value="1"/>
</dbReference>
<proteinExistence type="inferred from homology"/>
<evidence type="ECO:0000256" key="12">
    <source>
        <dbReference type="ARBA" id="ARBA00023180"/>
    </source>
</evidence>
<keyword evidence="8" id="KW-0479">Metal-binding</keyword>
<keyword evidence="14" id="KW-0732">Signal</keyword>
<reference evidence="18" key="1">
    <citation type="submission" date="2023-05" db="EMBL/GenBank/DDBJ databases">
        <title>Nepenthes gracilis genome sequencing.</title>
        <authorList>
            <person name="Fukushima K."/>
        </authorList>
    </citation>
    <scope>NUCLEOTIDE SEQUENCE</scope>
    <source>
        <strain evidence="18">SING2019-196</strain>
    </source>
</reference>
<comment type="catalytic activity">
    <reaction evidence="1">
        <text>4 hydroquinone + O2 = 4 benzosemiquinone + 2 H2O</text>
        <dbReference type="Rhea" id="RHEA:11276"/>
        <dbReference type="ChEBI" id="CHEBI:15377"/>
        <dbReference type="ChEBI" id="CHEBI:15379"/>
        <dbReference type="ChEBI" id="CHEBI:17594"/>
        <dbReference type="ChEBI" id="CHEBI:17977"/>
        <dbReference type="EC" id="1.10.3.2"/>
    </reaction>
</comment>
<dbReference type="PANTHER" id="PTHR11709:SF9">
    <property type="entry name" value="LACCASE-7"/>
    <property type="match status" value="1"/>
</dbReference>
<comment type="subcellular location">
    <subcellularLocation>
        <location evidence="3">Secreted</location>
        <location evidence="3">Extracellular space</location>
        <location evidence="3">Apoplast</location>
    </subcellularLocation>
</comment>
<dbReference type="EMBL" id="BSYO01000031">
    <property type="protein sequence ID" value="GMH26531.1"/>
    <property type="molecule type" value="Genomic_DNA"/>
</dbReference>
<dbReference type="InterPro" id="IPR011706">
    <property type="entry name" value="Cu-oxidase_C"/>
</dbReference>
<evidence type="ECO:0000256" key="8">
    <source>
        <dbReference type="ARBA" id="ARBA00022723"/>
    </source>
</evidence>
<name>A0AAD3TCC6_NEPGR</name>
<evidence type="ECO:0000256" key="11">
    <source>
        <dbReference type="ARBA" id="ARBA00023008"/>
    </source>
</evidence>
<dbReference type="Gene3D" id="2.60.40.420">
    <property type="entry name" value="Cupredoxins - blue copper proteins"/>
    <property type="match status" value="3"/>
</dbReference>
<evidence type="ECO:0000256" key="9">
    <source>
        <dbReference type="ARBA" id="ARBA00022737"/>
    </source>
</evidence>
<feature type="domain" description="Plastocyanin-like" evidence="17">
    <location>
        <begin position="34"/>
        <end position="148"/>
    </location>
</feature>
<dbReference type="GO" id="GO:0048046">
    <property type="term" value="C:apoplast"/>
    <property type="evidence" value="ECO:0007669"/>
    <property type="project" value="UniProtKB-SubCell"/>
</dbReference>
<dbReference type="Pfam" id="PF07732">
    <property type="entry name" value="Cu-oxidase_3"/>
    <property type="match status" value="1"/>
</dbReference>
<accession>A0AAD3TCC6</accession>
<dbReference type="PROSITE" id="PS00079">
    <property type="entry name" value="MULTICOPPER_OXIDASE1"/>
    <property type="match status" value="1"/>
</dbReference>
<keyword evidence="11" id="KW-0186">Copper</keyword>